<proteinExistence type="predicted"/>
<protein>
    <submittedName>
        <fullName evidence="1">Uncharacterized protein</fullName>
    </submittedName>
</protein>
<reference evidence="1" key="2">
    <citation type="submission" date="2018-07" db="EMBL/GenBank/DDBJ databases">
        <authorList>
            <consortium name="NCBI Pathogen Detection Project"/>
        </authorList>
    </citation>
    <scope>NUCLEOTIDE SEQUENCE</scope>
    <source>
        <strain evidence="1">LT2</strain>
    </source>
</reference>
<evidence type="ECO:0000313" key="1">
    <source>
        <dbReference type="EMBL" id="HAE7268470.1"/>
    </source>
</evidence>
<reference evidence="1" key="1">
    <citation type="journal article" date="2018" name="Genome Biol.">
        <title>SKESA: strategic k-mer extension for scrupulous assemblies.</title>
        <authorList>
            <person name="Souvorov A."/>
            <person name="Agarwala R."/>
            <person name="Lipman D.J."/>
        </authorList>
    </citation>
    <scope>NUCLEOTIDE SEQUENCE</scope>
    <source>
        <strain evidence="1">LT2</strain>
    </source>
</reference>
<dbReference type="AlphaFoldDB" id="A0A736D8G4"/>
<name>A0A736D8G4_SALTM</name>
<sequence length="81" mass="9211">MYGTVLPITWRMLCDQHGMRISLKIKIFIRDRGPGVIDLATHTSPQGLTFKYTAVITEKIDLSPPAGVNLWRHLAEIYSEK</sequence>
<comment type="caution">
    <text evidence="1">The sequence shown here is derived from an EMBL/GenBank/DDBJ whole genome shotgun (WGS) entry which is preliminary data.</text>
</comment>
<organism evidence="1">
    <name type="scientific">Salmonella typhimurium</name>
    <dbReference type="NCBI Taxonomy" id="90371"/>
    <lineage>
        <taxon>Bacteria</taxon>
        <taxon>Pseudomonadati</taxon>
        <taxon>Pseudomonadota</taxon>
        <taxon>Gammaproteobacteria</taxon>
        <taxon>Enterobacterales</taxon>
        <taxon>Enterobacteriaceae</taxon>
        <taxon>Salmonella</taxon>
    </lineage>
</organism>
<dbReference type="EMBL" id="DAASWB010000069">
    <property type="protein sequence ID" value="HAE7268470.1"/>
    <property type="molecule type" value="Genomic_DNA"/>
</dbReference>
<accession>A0A736D8G4</accession>
<gene>
    <name evidence="1" type="ORF">G4O69_004868</name>
</gene>